<evidence type="ECO:0000259" key="1">
    <source>
        <dbReference type="Pfam" id="PF25297"/>
    </source>
</evidence>
<dbReference type="Pfam" id="PF25297">
    <property type="entry name" value="DUF7878"/>
    <property type="match status" value="1"/>
</dbReference>
<protein>
    <recommendedName>
        <fullName evidence="1">DUF7878 domain-containing protein</fullName>
    </recommendedName>
</protein>
<dbReference type="RefSeq" id="WP_343128970.1">
    <property type="nucleotide sequence ID" value="NZ_JBCITK010000001.1"/>
</dbReference>
<comment type="caution">
    <text evidence="2">The sequence shown here is derived from an EMBL/GenBank/DDBJ whole genome shotgun (WGS) entry which is preliminary data.</text>
</comment>
<accession>A0ABU9VD10</accession>
<reference evidence="2 3" key="1">
    <citation type="submission" date="2024-03" db="EMBL/GenBank/DDBJ databases">
        <title>Bacilli Hybrid Assemblies.</title>
        <authorList>
            <person name="Kovac J."/>
        </authorList>
    </citation>
    <scope>NUCLEOTIDE SEQUENCE [LARGE SCALE GENOMIC DNA]</scope>
    <source>
        <strain evidence="2 3">FSL R7-0666</strain>
    </source>
</reference>
<gene>
    <name evidence="2" type="ORF">MKY91_01210</name>
</gene>
<dbReference type="EMBL" id="JBCITK010000001">
    <property type="protein sequence ID" value="MEN0641782.1"/>
    <property type="molecule type" value="Genomic_DNA"/>
</dbReference>
<dbReference type="InterPro" id="IPR057200">
    <property type="entry name" value="DUF7878"/>
</dbReference>
<organism evidence="2 3">
    <name type="scientific">Alkalicoccobacillus gibsonii</name>
    <dbReference type="NCBI Taxonomy" id="79881"/>
    <lineage>
        <taxon>Bacteria</taxon>
        <taxon>Bacillati</taxon>
        <taxon>Bacillota</taxon>
        <taxon>Bacilli</taxon>
        <taxon>Bacillales</taxon>
        <taxon>Bacillaceae</taxon>
        <taxon>Alkalicoccobacillus</taxon>
    </lineage>
</organism>
<evidence type="ECO:0000313" key="3">
    <source>
        <dbReference type="Proteomes" id="UP001418796"/>
    </source>
</evidence>
<dbReference type="Proteomes" id="UP001418796">
    <property type="component" value="Unassembled WGS sequence"/>
</dbReference>
<proteinExistence type="predicted"/>
<sequence>MNGSKAIMFHFTITSPSHVLSNKNRSDVSAILCIEATLTIWHDQQLFVRIEGLTTLEFYKSLIEWIKLDHKNKLQAFTYFSIDHDESEGPILSLVPYYDKVSMQSIWSEQEQPLILKQKEVLEAFISLEQDLQKEIERTFTIDLKSFIKHIPYRIHESITD</sequence>
<name>A0ABU9VD10_9BACI</name>
<evidence type="ECO:0000313" key="2">
    <source>
        <dbReference type="EMBL" id="MEN0641782.1"/>
    </source>
</evidence>
<keyword evidence="3" id="KW-1185">Reference proteome</keyword>
<feature type="domain" description="DUF7878" evidence="1">
    <location>
        <begin position="9"/>
        <end position="137"/>
    </location>
</feature>